<dbReference type="RefSeq" id="WP_089423163.1">
    <property type="nucleotide sequence ID" value="NZ_CP022418.1"/>
</dbReference>
<evidence type="ECO:0000313" key="3">
    <source>
        <dbReference type="EMBL" id="ASM75157.1"/>
    </source>
</evidence>
<geneLocation type="plasmid" evidence="3 4">
    <name>pSMR1-3</name>
</geneLocation>
<dbReference type="KEGG" id="spse:SULPSESMR1_04436"/>
<keyword evidence="3" id="KW-0614">Plasmid</keyword>
<dbReference type="Proteomes" id="UP000199754">
    <property type="component" value="Plasmid pSMR1-3"/>
</dbReference>
<keyword evidence="1" id="KW-1133">Transmembrane helix</keyword>
<proteinExistence type="predicted"/>
<protein>
    <submittedName>
        <fullName evidence="3">Tripartite tricarboxylate transporter TctB family protein</fullName>
    </submittedName>
</protein>
<name>A0A221K8H8_9RHOB</name>
<keyword evidence="4" id="KW-1185">Reference proteome</keyword>
<keyword evidence="1" id="KW-0472">Membrane</keyword>
<dbReference type="Pfam" id="PF07331">
    <property type="entry name" value="TctB"/>
    <property type="match status" value="1"/>
</dbReference>
<feature type="transmembrane region" description="Helical" evidence="1">
    <location>
        <begin position="93"/>
        <end position="123"/>
    </location>
</feature>
<evidence type="ECO:0000256" key="1">
    <source>
        <dbReference type="SAM" id="Phobius"/>
    </source>
</evidence>
<dbReference type="EMBL" id="CP022418">
    <property type="protein sequence ID" value="ASM75157.1"/>
    <property type="molecule type" value="Genomic_DNA"/>
</dbReference>
<dbReference type="AlphaFoldDB" id="A0A221K8H8"/>
<evidence type="ECO:0000313" key="4">
    <source>
        <dbReference type="Proteomes" id="UP000199754"/>
    </source>
</evidence>
<sequence length="157" mass="16751">MSSSEHIRGATGRLDFLIGVVAAVGALLVIFWLIPSQIEITSRSGQLSARVFPSLSAGIVGLFGLALMIKNRHHALKPAPHAGPRILIETLAWLVWAGAALLLLSTAGFIVAGALSSFAAMLLAGQRHRLLWCAMASILLPVAIQQLAWHAFYIQLP</sequence>
<feature type="transmembrane region" description="Helical" evidence="1">
    <location>
        <begin position="47"/>
        <end position="69"/>
    </location>
</feature>
<feature type="transmembrane region" description="Helical" evidence="1">
    <location>
        <begin position="16"/>
        <end position="35"/>
    </location>
</feature>
<dbReference type="OrthoDB" id="7863995at2"/>
<keyword evidence="1" id="KW-0812">Transmembrane</keyword>
<feature type="transmembrane region" description="Helical" evidence="1">
    <location>
        <begin position="130"/>
        <end position="152"/>
    </location>
</feature>
<dbReference type="InterPro" id="IPR009936">
    <property type="entry name" value="DUF1468"/>
</dbReference>
<feature type="domain" description="DUF1468" evidence="2">
    <location>
        <begin position="21"/>
        <end position="157"/>
    </location>
</feature>
<accession>A0A221K8H8</accession>
<evidence type="ECO:0000259" key="2">
    <source>
        <dbReference type="Pfam" id="PF07331"/>
    </source>
</evidence>
<reference evidence="3 4" key="1">
    <citation type="submission" date="2017-07" db="EMBL/GenBank/DDBJ databases">
        <title>Genome Sequence of Sulfitobacter pseudonitzschiae Strain SMR1 Isolated from a culture of the Diatom Skeletonema marinoi.</title>
        <authorList>
            <person name="Topel M."/>
            <person name="Pinder M.I.M."/>
            <person name="Johansson O.N."/>
            <person name="Kourtchenko O."/>
            <person name="Godhe A."/>
            <person name="Clarke A.K."/>
        </authorList>
    </citation>
    <scope>NUCLEOTIDE SEQUENCE [LARGE SCALE GENOMIC DNA]</scope>
    <source>
        <strain evidence="3 4">SMR1</strain>
        <plasmid evidence="3 4">pSMR1-3</plasmid>
    </source>
</reference>
<organism evidence="3 4">
    <name type="scientific">Pseudosulfitobacter pseudonitzschiae</name>
    <dbReference type="NCBI Taxonomy" id="1402135"/>
    <lineage>
        <taxon>Bacteria</taxon>
        <taxon>Pseudomonadati</taxon>
        <taxon>Pseudomonadota</taxon>
        <taxon>Alphaproteobacteria</taxon>
        <taxon>Rhodobacterales</taxon>
        <taxon>Roseobacteraceae</taxon>
        <taxon>Pseudosulfitobacter</taxon>
    </lineage>
</organism>
<gene>
    <name evidence="3" type="ORF">SULPSESMR1_04436</name>
</gene>